<dbReference type="InterPro" id="IPR035906">
    <property type="entry name" value="MetI-like_sf"/>
</dbReference>
<evidence type="ECO:0000256" key="3">
    <source>
        <dbReference type="ARBA" id="ARBA00022448"/>
    </source>
</evidence>
<dbReference type="EMBL" id="JAKILK010000002">
    <property type="protein sequence ID" value="MCL1116952.1"/>
    <property type="molecule type" value="Genomic_DNA"/>
</dbReference>
<evidence type="ECO:0000256" key="4">
    <source>
        <dbReference type="ARBA" id="ARBA00022475"/>
    </source>
</evidence>
<keyword evidence="7 8" id="KW-0472">Membrane</keyword>
<evidence type="ECO:0000313" key="10">
    <source>
        <dbReference type="EMBL" id="MCL1116952.1"/>
    </source>
</evidence>
<evidence type="ECO:0000256" key="7">
    <source>
        <dbReference type="ARBA" id="ARBA00023136"/>
    </source>
</evidence>
<keyword evidence="6 8" id="KW-1133">Transmembrane helix</keyword>
<feature type="transmembrane region" description="Helical" evidence="8">
    <location>
        <begin position="113"/>
        <end position="131"/>
    </location>
</feature>
<feature type="transmembrane region" description="Helical" evidence="8">
    <location>
        <begin position="266"/>
        <end position="287"/>
    </location>
</feature>
<feature type="transmembrane region" description="Helical" evidence="8">
    <location>
        <begin position="20"/>
        <end position="45"/>
    </location>
</feature>
<dbReference type="PANTHER" id="PTHR42929:SF3">
    <property type="entry name" value="PUTRESCINE TRANSPORT SYSTEM PERMEASE PROTEIN POTH"/>
    <property type="match status" value="1"/>
</dbReference>
<keyword evidence="11" id="KW-1185">Reference proteome</keyword>
<gene>
    <name evidence="10" type="ORF">L2689_06760</name>
</gene>
<comment type="caution">
    <text evidence="10">The sequence shown here is derived from an EMBL/GenBank/DDBJ whole genome shotgun (WGS) entry which is preliminary data.</text>
</comment>
<comment type="similarity">
    <text evidence="2">Belongs to the binding-protein-dependent transport system permease family. CysTW subfamily.</text>
</comment>
<reference evidence="10 11" key="1">
    <citation type="submission" date="2022-01" db="EMBL/GenBank/DDBJ databases">
        <title>Whole genome-based taxonomy of the Shewanellaceae.</title>
        <authorList>
            <person name="Martin-Rodriguez A.J."/>
        </authorList>
    </citation>
    <scope>NUCLEOTIDE SEQUENCE [LARGE SCALE GENOMIC DNA]</scope>
    <source>
        <strain evidence="10 11">JCM 17801</strain>
    </source>
</reference>
<dbReference type="Pfam" id="PF00528">
    <property type="entry name" value="BPD_transp_1"/>
    <property type="match status" value="1"/>
</dbReference>
<evidence type="ECO:0000256" key="6">
    <source>
        <dbReference type="ARBA" id="ARBA00022989"/>
    </source>
</evidence>
<dbReference type="PROSITE" id="PS50928">
    <property type="entry name" value="ABC_TM1"/>
    <property type="match status" value="1"/>
</dbReference>
<sequence length="299" mass="33506">MINPFKRLRGRHLTIGMPYLWLLMFFALPFAIVLKLSFSTAAIAIPPYEATFSYIDESLSIFLNLGNYLLLLQDSMYYMAYLTSLKMALIATIGCLVLGFPMAYAIARAPARFLPVLLLLVMLPSWTSFLIRVYAWMGILSNTGLINNFLMWLGIISEPIQMLNTNFAVYIGIVYAYLPFMILPLYATLVKMDMSLIEAASDLGSSSFNTFWKITLPLAMGGVVAGSMLVFIPAVGEFVIPELLGGPDSLMIGKVLWQEFFNNRDWPVASSLAIVMLALLIVPITLFHRYQSRNMENDA</sequence>
<proteinExistence type="inferred from homology"/>
<protein>
    <submittedName>
        <fullName evidence="10">ABC transporter permease subunit</fullName>
    </submittedName>
</protein>
<evidence type="ECO:0000256" key="5">
    <source>
        <dbReference type="ARBA" id="ARBA00022692"/>
    </source>
</evidence>
<feature type="domain" description="ABC transmembrane type-1" evidence="9">
    <location>
        <begin position="81"/>
        <end position="287"/>
    </location>
</feature>
<dbReference type="PANTHER" id="PTHR42929">
    <property type="entry name" value="INNER MEMBRANE ABC TRANSPORTER PERMEASE PROTEIN YDCU-RELATED-RELATED"/>
    <property type="match status" value="1"/>
</dbReference>
<evidence type="ECO:0000313" key="11">
    <source>
        <dbReference type="Proteomes" id="UP001203212"/>
    </source>
</evidence>
<evidence type="ECO:0000256" key="2">
    <source>
        <dbReference type="ARBA" id="ARBA00007069"/>
    </source>
</evidence>
<evidence type="ECO:0000256" key="8">
    <source>
        <dbReference type="RuleBase" id="RU363032"/>
    </source>
</evidence>
<feature type="transmembrane region" description="Helical" evidence="8">
    <location>
        <begin position="84"/>
        <end position="107"/>
    </location>
</feature>
<keyword evidence="4" id="KW-1003">Cell membrane</keyword>
<comment type="subcellular location">
    <subcellularLocation>
        <location evidence="1 8">Cell membrane</location>
        <topology evidence="1 8">Multi-pass membrane protein</topology>
    </subcellularLocation>
</comment>
<name>A0ABT0KZP2_9GAMM</name>
<keyword evidence="5 8" id="KW-0812">Transmembrane</keyword>
<evidence type="ECO:0000259" key="9">
    <source>
        <dbReference type="PROSITE" id="PS50928"/>
    </source>
</evidence>
<dbReference type="Gene3D" id="1.10.3720.10">
    <property type="entry name" value="MetI-like"/>
    <property type="match status" value="1"/>
</dbReference>
<organism evidence="10 11">
    <name type="scientific">Shewanella aestuarii</name>
    <dbReference type="NCBI Taxonomy" id="1028752"/>
    <lineage>
        <taxon>Bacteria</taxon>
        <taxon>Pseudomonadati</taxon>
        <taxon>Pseudomonadota</taxon>
        <taxon>Gammaproteobacteria</taxon>
        <taxon>Alteromonadales</taxon>
        <taxon>Shewanellaceae</taxon>
        <taxon>Shewanella</taxon>
    </lineage>
</organism>
<dbReference type="RefSeq" id="WP_188841405.1">
    <property type="nucleotide sequence ID" value="NZ_BMOT01000006.1"/>
</dbReference>
<feature type="transmembrane region" description="Helical" evidence="8">
    <location>
        <begin position="211"/>
        <end position="235"/>
    </location>
</feature>
<dbReference type="SUPFAM" id="SSF161098">
    <property type="entry name" value="MetI-like"/>
    <property type="match status" value="1"/>
</dbReference>
<accession>A0ABT0KZP2</accession>
<dbReference type="CDD" id="cd06261">
    <property type="entry name" value="TM_PBP2"/>
    <property type="match status" value="1"/>
</dbReference>
<feature type="transmembrane region" description="Helical" evidence="8">
    <location>
        <begin position="167"/>
        <end position="190"/>
    </location>
</feature>
<evidence type="ECO:0000256" key="1">
    <source>
        <dbReference type="ARBA" id="ARBA00004651"/>
    </source>
</evidence>
<keyword evidence="3 8" id="KW-0813">Transport</keyword>
<dbReference type="Proteomes" id="UP001203212">
    <property type="component" value="Unassembled WGS sequence"/>
</dbReference>
<dbReference type="InterPro" id="IPR000515">
    <property type="entry name" value="MetI-like"/>
</dbReference>